<protein>
    <submittedName>
        <fullName evidence="1">Uncharacterized protein</fullName>
    </submittedName>
</protein>
<sequence>MDLQKEVQNGILESLHYTKELNTNCSIFTLDTYFKTDFVILNCGRMTSESASSEPNCHATPIGGRLTVDGFDAHQTRIHSRSSMELGLETTTIVSRSRFCNEANAALEVL</sequence>
<gene>
    <name evidence="1" type="ORF">AVEN_71004_1</name>
</gene>
<name>A0A4Y2G7N1_ARAVE</name>
<dbReference type="EMBL" id="BGPR01001246">
    <property type="protein sequence ID" value="GBM49257.1"/>
    <property type="molecule type" value="Genomic_DNA"/>
</dbReference>
<dbReference type="AlphaFoldDB" id="A0A4Y2G7N1"/>
<proteinExistence type="predicted"/>
<keyword evidence="2" id="KW-1185">Reference proteome</keyword>
<organism evidence="1 2">
    <name type="scientific">Araneus ventricosus</name>
    <name type="common">Orbweaver spider</name>
    <name type="synonym">Epeira ventricosa</name>
    <dbReference type="NCBI Taxonomy" id="182803"/>
    <lineage>
        <taxon>Eukaryota</taxon>
        <taxon>Metazoa</taxon>
        <taxon>Ecdysozoa</taxon>
        <taxon>Arthropoda</taxon>
        <taxon>Chelicerata</taxon>
        <taxon>Arachnida</taxon>
        <taxon>Araneae</taxon>
        <taxon>Araneomorphae</taxon>
        <taxon>Entelegynae</taxon>
        <taxon>Araneoidea</taxon>
        <taxon>Araneidae</taxon>
        <taxon>Araneus</taxon>
    </lineage>
</organism>
<comment type="caution">
    <text evidence="1">The sequence shown here is derived from an EMBL/GenBank/DDBJ whole genome shotgun (WGS) entry which is preliminary data.</text>
</comment>
<accession>A0A4Y2G7N1</accession>
<evidence type="ECO:0000313" key="2">
    <source>
        <dbReference type="Proteomes" id="UP000499080"/>
    </source>
</evidence>
<reference evidence="1 2" key="1">
    <citation type="journal article" date="2019" name="Sci. Rep.">
        <title>Orb-weaving spider Araneus ventricosus genome elucidates the spidroin gene catalogue.</title>
        <authorList>
            <person name="Kono N."/>
            <person name="Nakamura H."/>
            <person name="Ohtoshi R."/>
            <person name="Moran D.A.P."/>
            <person name="Shinohara A."/>
            <person name="Yoshida Y."/>
            <person name="Fujiwara M."/>
            <person name="Mori M."/>
            <person name="Tomita M."/>
            <person name="Arakawa K."/>
        </authorList>
    </citation>
    <scope>NUCLEOTIDE SEQUENCE [LARGE SCALE GENOMIC DNA]</scope>
</reference>
<dbReference type="Proteomes" id="UP000499080">
    <property type="component" value="Unassembled WGS sequence"/>
</dbReference>
<evidence type="ECO:0000313" key="1">
    <source>
        <dbReference type="EMBL" id="GBM49257.1"/>
    </source>
</evidence>